<dbReference type="InterPro" id="IPR036259">
    <property type="entry name" value="MFS_trans_sf"/>
</dbReference>
<dbReference type="GeneID" id="120062068"/>
<dbReference type="AlphaFoldDB" id="A0A8U1F133"/>
<dbReference type="SUPFAM" id="SSF103473">
    <property type="entry name" value="MFS general substrate transporter"/>
    <property type="match status" value="1"/>
</dbReference>
<gene>
    <name evidence="7" type="primary">LOC120062068</name>
</gene>
<comment type="subcellular location">
    <subcellularLocation>
        <location evidence="1">Membrane</location>
        <topology evidence="1">Multi-pass membrane protein</topology>
    </subcellularLocation>
</comment>
<evidence type="ECO:0000256" key="4">
    <source>
        <dbReference type="ARBA" id="ARBA00023136"/>
    </source>
</evidence>
<organism evidence="6 7">
    <name type="scientific">Salvelinus namaycush</name>
    <name type="common">Lake trout</name>
    <name type="synonym">Salmo namaycush</name>
    <dbReference type="NCBI Taxonomy" id="8040"/>
    <lineage>
        <taxon>Eukaryota</taxon>
        <taxon>Metazoa</taxon>
        <taxon>Chordata</taxon>
        <taxon>Craniata</taxon>
        <taxon>Vertebrata</taxon>
        <taxon>Euteleostomi</taxon>
        <taxon>Actinopterygii</taxon>
        <taxon>Neopterygii</taxon>
        <taxon>Teleostei</taxon>
        <taxon>Protacanthopterygii</taxon>
        <taxon>Salmoniformes</taxon>
        <taxon>Salmonidae</taxon>
        <taxon>Salmoninae</taxon>
        <taxon>Salvelinus</taxon>
    </lineage>
</organism>
<sequence>MREIAKKRKISYNAVYYSLHRTAQTGSHRSIHSPEDLHALSLTLVMIGKMDVTGAFGFLYLYGTERFPTVVYNMALGATSMATRIGSTVSPYIAYMVMYNKILPYMLMGATTVITGVLNFLLPETKGEELPEMINQVKP</sequence>
<evidence type="ECO:0000313" key="6">
    <source>
        <dbReference type="Proteomes" id="UP000808372"/>
    </source>
</evidence>
<dbReference type="GO" id="GO:0016020">
    <property type="term" value="C:membrane"/>
    <property type="evidence" value="ECO:0007669"/>
    <property type="project" value="UniProtKB-SubCell"/>
</dbReference>
<proteinExistence type="predicted"/>
<dbReference type="PANTHER" id="PTHR24064">
    <property type="entry name" value="SOLUTE CARRIER FAMILY 22 MEMBER"/>
    <property type="match status" value="1"/>
</dbReference>
<keyword evidence="6" id="KW-1185">Reference proteome</keyword>
<dbReference type="KEGG" id="snh:120062068"/>
<protein>
    <submittedName>
        <fullName evidence="7">Solute carrier family 22 member 4-like</fullName>
    </submittedName>
</protein>
<keyword evidence="2 5" id="KW-0812">Transmembrane</keyword>
<evidence type="ECO:0000256" key="1">
    <source>
        <dbReference type="ARBA" id="ARBA00004141"/>
    </source>
</evidence>
<keyword evidence="4 5" id="KW-0472">Membrane</keyword>
<dbReference type="RefSeq" id="XP_038867803.1">
    <property type="nucleotide sequence ID" value="XM_039011875.1"/>
</dbReference>
<feature type="transmembrane region" description="Helical" evidence="5">
    <location>
        <begin position="102"/>
        <end position="122"/>
    </location>
</feature>
<dbReference type="Proteomes" id="UP000808372">
    <property type="component" value="Chromosome 17"/>
</dbReference>
<dbReference type="Gene3D" id="1.20.1250.20">
    <property type="entry name" value="MFS general substrate transporter like domains"/>
    <property type="match status" value="1"/>
</dbReference>
<reference evidence="7" key="1">
    <citation type="submission" date="2025-08" db="UniProtKB">
        <authorList>
            <consortium name="RefSeq"/>
        </authorList>
    </citation>
    <scope>IDENTIFICATION</scope>
    <source>
        <tissue evidence="7">White muscle</tissue>
    </source>
</reference>
<accession>A0A8U1F133</accession>
<evidence type="ECO:0000256" key="5">
    <source>
        <dbReference type="SAM" id="Phobius"/>
    </source>
</evidence>
<evidence type="ECO:0000256" key="2">
    <source>
        <dbReference type="ARBA" id="ARBA00022692"/>
    </source>
</evidence>
<keyword evidence="3 5" id="KW-1133">Transmembrane helix</keyword>
<evidence type="ECO:0000313" key="7">
    <source>
        <dbReference type="RefSeq" id="XP_038867803.1"/>
    </source>
</evidence>
<name>A0A8U1F133_SALNM</name>
<evidence type="ECO:0000256" key="3">
    <source>
        <dbReference type="ARBA" id="ARBA00022989"/>
    </source>
</evidence>